<reference evidence="9 10" key="1">
    <citation type="submission" date="2017-07" db="EMBL/GenBank/DDBJ databases">
        <title>Shotgun whole genome sequences of three halophilic bacterial isolates.</title>
        <authorList>
            <person name="Pozzo T."/>
            <person name="Higdon S.M."/>
            <person name="Quillaguaman J."/>
        </authorList>
    </citation>
    <scope>NUCLEOTIDE SEQUENCE [LARGE SCALE GENOMIC DNA]</scope>
    <source>
        <strain evidence="9 10">BU-1</strain>
    </source>
</reference>
<protein>
    <submittedName>
        <fullName evidence="9">Choline transporter</fullName>
    </submittedName>
</protein>
<keyword evidence="6 8" id="KW-1133">Transmembrane helix</keyword>
<feature type="transmembrane region" description="Helical" evidence="8">
    <location>
        <begin position="136"/>
        <end position="159"/>
    </location>
</feature>
<feature type="transmembrane region" description="Helical" evidence="8">
    <location>
        <begin position="446"/>
        <end position="465"/>
    </location>
</feature>
<dbReference type="Pfam" id="PF02028">
    <property type="entry name" value="BCCT"/>
    <property type="match status" value="1"/>
</dbReference>
<keyword evidence="7 8" id="KW-0472">Membrane</keyword>
<organism evidence="9 10">
    <name type="scientific">Salinicoccus roseus</name>
    <dbReference type="NCBI Taxonomy" id="45670"/>
    <lineage>
        <taxon>Bacteria</taxon>
        <taxon>Bacillati</taxon>
        <taxon>Bacillota</taxon>
        <taxon>Bacilli</taxon>
        <taxon>Bacillales</taxon>
        <taxon>Staphylococcaceae</taxon>
        <taxon>Salinicoccus</taxon>
    </lineage>
</organism>
<sequence>MKEKAKLDSFIFWPSIVVLLSLTILLVVFQSSAETVLNGMLTAINTRMDWIFQFMTFGLFVLLLWIAFGKYGRVKLGEGPPQFNNFSYGAMLFCAGMGTSIMFWSIIEPMYYLQGPPFGFEAESESAAEWAVAYGMFHWGISAWCIYAFPTIVIAYSFFNKKNKSLKVSQSVKGALGKYSDGILGKIIDILVIWSLVGGLGTSLGLGVPMVSAGIGHLLGVEQSVTLSIIIMIIWAVIYITSASLGLDKGIRRLSNLNVYLALALAIFVILVGPTGFILTYFTDSFGIMSQNFLRMSFYTDPIGGGGFPQAWTVFYWAWFAATALFMGLFIARISKGRTLKSLILHILGWGSLGSWLYFGIFGGYTMNLQQTGELDVLGSMAEFGDASTIINVLETLPFSYIAILFFVVLGFIFLATSLDSASYILASTASIKVGDGIEPPVWHTILWGLIMAFLSISLLLIGGLSVVQTSAVVVAVPVVIIYALLVISLMKWLKNDEHIYEEDK</sequence>
<feature type="transmembrane region" description="Helical" evidence="8">
    <location>
        <begin position="471"/>
        <end position="491"/>
    </location>
</feature>
<accession>A0A265EAC3</accession>
<name>A0A265EAC3_9STAP</name>
<evidence type="ECO:0000256" key="5">
    <source>
        <dbReference type="ARBA" id="ARBA00022692"/>
    </source>
</evidence>
<dbReference type="InterPro" id="IPR000060">
    <property type="entry name" value="BCCT_transptr"/>
</dbReference>
<keyword evidence="5 8" id="KW-0812">Transmembrane</keyword>
<feature type="transmembrane region" description="Helical" evidence="8">
    <location>
        <begin position="225"/>
        <end position="247"/>
    </location>
</feature>
<keyword evidence="3" id="KW-0813">Transport</keyword>
<evidence type="ECO:0000256" key="8">
    <source>
        <dbReference type="SAM" id="Phobius"/>
    </source>
</evidence>
<dbReference type="PANTHER" id="PTHR30047:SF7">
    <property type="entry name" value="HIGH-AFFINITY CHOLINE TRANSPORT PROTEIN"/>
    <property type="match status" value="1"/>
</dbReference>
<comment type="caution">
    <text evidence="9">The sequence shown here is derived from an EMBL/GenBank/DDBJ whole genome shotgun (WGS) entry which is preliminary data.</text>
</comment>
<dbReference type="Proteomes" id="UP000216682">
    <property type="component" value="Unassembled WGS sequence"/>
</dbReference>
<dbReference type="GO" id="GO:0022857">
    <property type="term" value="F:transmembrane transporter activity"/>
    <property type="evidence" value="ECO:0007669"/>
    <property type="project" value="InterPro"/>
</dbReference>
<evidence type="ECO:0000256" key="2">
    <source>
        <dbReference type="ARBA" id="ARBA00005658"/>
    </source>
</evidence>
<proteinExistence type="inferred from homology"/>
<dbReference type="NCBIfam" id="TIGR00842">
    <property type="entry name" value="bcct"/>
    <property type="match status" value="1"/>
</dbReference>
<feature type="transmembrane region" description="Helical" evidence="8">
    <location>
        <begin position="259"/>
        <end position="282"/>
    </location>
</feature>
<comment type="similarity">
    <text evidence="2">Belongs to the BCCT transporter (TC 2.A.15) family.</text>
</comment>
<dbReference type="RefSeq" id="WP_094905939.1">
    <property type="nucleotide sequence ID" value="NZ_NPEZ01000001.1"/>
</dbReference>
<feature type="transmembrane region" description="Helical" evidence="8">
    <location>
        <begin position="314"/>
        <end position="331"/>
    </location>
</feature>
<dbReference type="GO" id="GO:0005886">
    <property type="term" value="C:plasma membrane"/>
    <property type="evidence" value="ECO:0007669"/>
    <property type="project" value="UniProtKB-SubCell"/>
</dbReference>
<evidence type="ECO:0000256" key="1">
    <source>
        <dbReference type="ARBA" id="ARBA00004651"/>
    </source>
</evidence>
<feature type="transmembrane region" description="Helical" evidence="8">
    <location>
        <begin position="50"/>
        <end position="68"/>
    </location>
</feature>
<evidence type="ECO:0000256" key="7">
    <source>
        <dbReference type="ARBA" id="ARBA00023136"/>
    </source>
</evidence>
<feature type="transmembrane region" description="Helical" evidence="8">
    <location>
        <begin position="401"/>
        <end position="426"/>
    </location>
</feature>
<evidence type="ECO:0000256" key="3">
    <source>
        <dbReference type="ARBA" id="ARBA00022448"/>
    </source>
</evidence>
<evidence type="ECO:0000256" key="6">
    <source>
        <dbReference type="ARBA" id="ARBA00022989"/>
    </source>
</evidence>
<feature type="transmembrane region" description="Helical" evidence="8">
    <location>
        <begin position="343"/>
        <end position="365"/>
    </location>
</feature>
<evidence type="ECO:0000313" key="10">
    <source>
        <dbReference type="Proteomes" id="UP000216682"/>
    </source>
</evidence>
<evidence type="ECO:0000313" key="9">
    <source>
        <dbReference type="EMBL" id="OZT78551.1"/>
    </source>
</evidence>
<feature type="transmembrane region" description="Helical" evidence="8">
    <location>
        <begin position="12"/>
        <end position="30"/>
    </location>
</feature>
<feature type="transmembrane region" description="Helical" evidence="8">
    <location>
        <begin position="88"/>
        <end position="107"/>
    </location>
</feature>
<feature type="transmembrane region" description="Helical" evidence="8">
    <location>
        <begin position="191"/>
        <end position="219"/>
    </location>
</feature>
<dbReference type="AlphaFoldDB" id="A0A265EAC3"/>
<comment type="subcellular location">
    <subcellularLocation>
        <location evidence="1">Cell membrane</location>
        <topology evidence="1">Multi-pass membrane protein</topology>
    </subcellularLocation>
</comment>
<dbReference type="EMBL" id="NPEZ01000001">
    <property type="protein sequence ID" value="OZT78551.1"/>
    <property type="molecule type" value="Genomic_DNA"/>
</dbReference>
<gene>
    <name evidence="9" type="ORF">CFN03_04545</name>
</gene>
<dbReference type="PANTHER" id="PTHR30047">
    <property type="entry name" value="HIGH-AFFINITY CHOLINE TRANSPORT PROTEIN-RELATED"/>
    <property type="match status" value="1"/>
</dbReference>
<evidence type="ECO:0000256" key="4">
    <source>
        <dbReference type="ARBA" id="ARBA00022475"/>
    </source>
</evidence>
<keyword evidence="4" id="KW-1003">Cell membrane</keyword>